<keyword evidence="1" id="KW-0812">Transmembrane</keyword>
<keyword evidence="1" id="KW-0472">Membrane</keyword>
<gene>
    <name evidence="3" type="ORF">D3Y59_09855</name>
</gene>
<dbReference type="KEGG" id="hyh:D3Y59_09855"/>
<dbReference type="GO" id="GO:0016747">
    <property type="term" value="F:acyltransferase activity, transferring groups other than amino-acyl groups"/>
    <property type="evidence" value="ECO:0007669"/>
    <property type="project" value="InterPro"/>
</dbReference>
<dbReference type="Pfam" id="PF01757">
    <property type="entry name" value="Acyl_transf_3"/>
    <property type="match status" value="1"/>
</dbReference>
<feature type="transmembrane region" description="Helical" evidence="1">
    <location>
        <begin position="166"/>
        <end position="186"/>
    </location>
</feature>
<feature type="transmembrane region" description="Helical" evidence="1">
    <location>
        <begin position="193"/>
        <end position="213"/>
    </location>
</feature>
<sequence>MQVQEPVLSEAIATPTARPAKPYFGALTGVRAVAAYMVFVHHFNPFKGATSAAGQFFERLCEELHIGVTLFFVLSGLLICVRYMDHVELSGRWALRYLRNRVARIYPLYLLLTLLTFAAFALRPELDNLEQWKWYAARDKLAVIISNITFLRGFFDDLKFSGIAQGWSLTVEECFYFTAPFLLLGLTRSRGLIWLYPPVLVGLGLLLVQVLAPRQLLGLFDSNEFMFIYTFFGRSTEFVVGMALGLLVKRRTRPTQPGWLWTGTGLVWIFGCLLVLISLHSETLGGGFGSPWRIVVNNAVLPLGIASLFYGLIYERSAMQAVLSTPLFDTLGKSSYAFYLVHMSVFSVALDIWISNNVGLKFVLLNLLAYGLYRAVEKPLHRIIAGRA</sequence>
<feature type="transmembrane region" description="Helical" evidence="1">
    <location>
        <begin position="64"/>
        <end position="84"/>
    </location>
</feature>
<dbReference type="GO" id="GO:0009103">
    <property type="term" value="P:lipopolysaccharide biosynthetic process"/>
    <property type="evidence" value="ECO:0007669"/>
    <property type="project" value="TreeGrafter"/>
</dbReference>
<evidence type="ECO:0000313" key="4">
    <source>
        <dbReference type="Proteomes" id="UP000262802"/>
    </source>
</evidence>
<feature type="transmembrane region" description="Helical" evidence="1">
    <location>
        <begin position="259"/>
        <end position="280"/>
    </location>
</feature>
<feature type="domain" description="Acyltransferase 3" evidence="2">
    <location>
        <begin position="26"/>
        <end position="356"/>
    </location>
</feature>
<name>A0A3B7R8Z5_9BACT</name>
<keyword evidence="3" id="KW-0808">Transferase</keyword>
<feature type="transmembrane region" description="Helical" evidence="1">
    <location>
        <begin position="292"/>
        <end position="314"/>
    </location>
</feature>
<dbReference type="AlphaFoldDB" id="A0A3B7R8Z5"/>
<dbReference type="InterPro" id="IPR050879">
    <property type="entry name" value="Acyltransferase_3"/>
</dbReference>
<accession>A0A3B7R8Z5</accession>
<dbReference type="InterPro" id="IPR002656">
    <property type="entry name" value="Acyl_transf_3_dom"/>
</dbReference>
<dbReference type="RefSeq" id="WP_119444900.1">
    <property type="nucleotide sequence ID" value="NZ_CP032317.1"/>
</dbReference>
<evidence type="ECO:0000256" key="1">
    <source>
        <dbReference type="SAM" id="Phobius"/>
    </source>
</evidence>
<evidence type="ECO:0000313" key="3">
    <source>
        <dbReference type="EMBL" id="AYA37329.1"/>
    </source>
</evidence>
<dbReference type="Proteomes" id="UP000262802">
    <property type="component" value="Chromosome"/>
</dbReference>
<evidence type="ECO:0000259" key="2">
    <source>
        <dbReference type="Pfam" id="PF01757"/>
    </source>
</evidence>
<protein>
    <submittedName>
        <fullName evidence="3">Acyltransferase</fullName>
    </submittedName>
</protein>
<keyword evidence="4" id="KW-1185">Reference proteome</keyword>
<keyword evidence="3" id="KW-0012">Acyltransferase</keyword>
<keyword evidence="1" id="KW-1133">Transmembrane helix</keyword>
<feature type="transmembrane region" description="Helical" evidence="1">
    <location>
        <begin position="225"/>
        <end position="247"/>
    </location>
</feature>
<dbReference type="OrthoDB" id="9796461at2"/>
<feature type="transmembrane region" description="Helical" evidence="1">
    <location>
        <begin position="23"/>
        <end position="44"/>
    </location>
</feature>
<feature type="transmembrane region" description="Helical" evidence="1">
    <location>
        <begin position="335"/>
        <end position="354"/>
    </location>
</feature>
<feature type="transmembrane region" description="Helical" evidence="1">
    <location>
        <begin position="105"/>
        <end position="122"/>
    </location>
</feature>
<dbReference type="EMBL" id="CP032317">
    <property type="protein sequence ID" value="AYA37329.1"/>
    <property type="molecule type" value="Genomic_DNA"/>
</dbReference>
<dbReference type="GO" id="GO:0016020">
    <property type="term" value="C:membrane"/>
    <property type="evidence" value="ECO:0007669"/>
    <property type="project" value="TreeGrafter"/>
</dbReference>
<organism evidence="3 4">
    <name type="scientific">Hymenobacter oligotrophus</name>
    <dbReference type="NCBI Taxonomy" id="2319843"/>
    <lineage>
        <taxon>Bacteria</taxon>
        <taxon>Pseudomonadati</taxon>
        <taxon>Bacteroidota</taxon>
        <taxon>Cytophagia</taxon>
        <taxon>Cytophagales</taxon>
        <taxon>Hymenobacteraceae</taxon>
        <taxon>Hymenobacter</taxon>
    </lineage>
</organism>
<dbReference type="PANTHER" id="PTHR23028">
    <property type="entry name" value="ACETYLTRANSFERASE"/>
    <property type="match status" value="1"/>
</dbReference>
<dbReference type="PANTHER" id="PTHR23028:SF53">
    <property type="entry name" value="ACYL_TRANSF_3 DOMAIN-CONTAINING PROTEIN"/>
    <property type="match status" value="1"/>
</dbReference>
<proteinExistence type="predicted"/>
<reference evidence="3 4" key="1">
    <citation type="submission" date="2018-09" db="EMBL/GenBank/DDBJ databases">
        <title>Hymenobacter medium sp. nov., isolated from R2A medium.</title>
        <authorList>
            <person name="Yingchao G."/>
        </authorList>
    </citation>
    <scope>NUCLEOTIDE SEQUENCE [LARGE SCALE GENOMIC DNA]</scope>
    <source>
        <strain evidence="4">sh-6</strain>
    </source>
</reference>